<dbReference type="GO" id="GO:0043565">
    <property type="term" value="F:sequence-specific DNA binding"/>
    <property type="evidence" value="ECO:0007669"/>
    <property type="project" value="TreeGrafter"/>
</dbReference>
<dbReference type="InterPro" id="IPR000847">
    <property type="entry name" value="LysR_HTH_N"/>
</dbReference>
<dbReference type="InterPro" id="IPR036388">
    <property type="entry name" value="WH-like_DNA-bd_sf"/>
</dbReference>
<name>A0A5B0VRG6_RHITR</name>
<evidence type="ECO:0000313" key="10">
    <source>
        <dbReference type="Proteomes" id="UP000323608"/>
    </source>
</evidence>
<evidence type="ECO:0000259" key="8">
    <source>
        <dbReference type="PROSITE" id="PS50931"/>
    </source>
</evidence>
<dbReference type="CDD" id="cd08422">
    <property type="entry name" value="PBP2_CrgA_like"/>
    <property type="match status" value="1"/>
</dbReference>
<dbReference type="Proteomes" id="UP000323608">
    <property type="component" value="Unassembled WGS sequence"/>
</dbReference>
<dbReference type="RefSeq" id="WP_149637327.1">
    <property type="nucleotide sequence ID" value="NZ_VNIP01000013.1"/>
</dbReference>
<evidence type="ECO:0000256" key="7">
    <source>
        <dbReference type="ARBA" id="ARBA00083243"/>
    </source>
</evidence>
<dbReference type="SUPFAM" id="SSF46785">
    <property type="entry name" value="Winged helix' DNA-binding domain"/>
    <property type="match status" value="1"/>
</dbReference>
<feature type="domain" description="HTH lysR-type" evidence="8">
    <location>
        <begin position="1"/>
        <end position="59"/>
    </location>
</feature>
<comment type="caution">
    <text evidence="9">The sequence shown here is derived from an EMBL/GenBank/DDBJ whole genome shotgun (WGS) entry which is preliminary data.</text>
</comment>
<reference evidence="9 10" key="1">
    <citation type="submission" date="2019-07" db="EMBL/GenBank/DDBJ databases">
        <title>The Draft Genome Sequence of Rhizobium tropici SARCC-755 Associated with Superior Nodulation on Pigeonpea (Cajanus cajan (L.) Millsp.).</title>
        <authorList>
            <person name="Bopape F.L."/>
            <person name="Hassen A.I."/>
            <person name="Swanevelder Z.H."/>
            <person name="Gwata E.T."/>
        </authorList>
    </citation>
    <scope>NUCLEOTIDE SEQUENCE [LARGE SCALE GENOMIC DNA]</scope>
    <source>
        <strain evidence="9 10">SARCC-755</strain>
    </source>
</reference>
<sequence>METLQNLESFVRSAEEGSFSAAGCRMSVTAAAVSRNVAVLEQNLGVRLFQRSTRKLTLTEDGERLLAGIGDKLEELRTAVADATAGGQEPSGVLKVSLPTTFGMDYILPLLPEFTELYPAVRIDWSFTNRQIDLVGEGFDLAIGGGFELSPGVTARALAPLHIIAVASPSYMAGRTPPVAPDDLSALNGILMRSETHGRIRNWMMRNSQGDEAMARMNPVTVFNDPASMVRAALLGMGVALVAVPDVARHLQSGELIRLLPRWYVDAGTISLYHSGRALRPAKISAFVEHVFQHFKRERLAEIFAGSLG</sequence>
<comment type="function">
    <text evidence="5">Transcriptional regulator of the ttuABCDE tartrate utilization operon.</text>
</comment>
<dbReference type="EMBL" id="VNIP01000013">
    <property type="protein sequence ID" value="KAA1177207.1"/>
    <property type="molecule type" value="Genomic_DNA"/>
</dbReference>
<protein>
    <recommendedName>
        <fullName evidence="6">HTH-type transcriptional regulator TtuA</fullName>
    </recommendedName>
    <alternativeName>
        <fullName evidence="7">Tartrate utilization transcriptional regulator</fullName>
    </alternativeName>
</protein>
<evidence type="ECO:0000313" key="9">
    <source>
        <dbReference type="EMBL" id="KAA1177207.1"/>
    </source>
</evidence>
<dbReference type="PROSITE" id="PS50931">
    <property type="entry name" value="HTH_LYSR"/>
    <property type="match status" value="1"/>
</dbReference>
<dbReference type="InterPro" id="IPR005119">
    <property type="entry name" value="LysR_subst-bd"/>
</dbReference>
<dbReference type="Pfam" id="PF00126">
    <property type="entry name" value="HTH_1"/>
    <property type="match status" value="1"/>
</dbReference>
<keyword evidence="2" id="KW-0805">Transcription regulation</keyword>
<dbReference type="InterPro" id="IPR036390">
    <property type="entry name" value="WH_DNA-bd_sf"/>
</dbReference>
<dbReference type="FunFam" id="1.10.10.10:FF:000001">
    <property type="entry name" value="LysR family transcriptional regulator"/>
    <property type="match status" value="1"/>
</dbReference>
<keyword evidence="4" id="KW-0804">Transcription</keyword>
<dbReference type="PANTHER" id="PTHR30537">
    <property type="entry name" value="HTH-TYPE TRANSCRIPTIONAL REGULATOR"/>
    <property type="match status" value="1"/>
</dbReference>
<gene>
    <name evidence="9" type="ORF">FP026_25255</name>
</gene>
<dbReference type="Gene3D" id="3.40.190.290">
    <property type="match status" value="1"/>
</dbReference>
<dbReference type="Pfam" id="PF03466">
    <property type="entry name" value="LysR_substrate"/>
    <property type="match status" value="1"/>
</dbReference>
<dbReference type="AlphaFoldDB" id="A0A5B0VRG6"/>
<dbReference type="InterPro" id="IPR058163">
    <property type="entry name" value="LysR-type_TF_proteobact-type"/>
</dbReference>
<evidence type="ECO:0000256" key="6">
    <source>
        <dbReference type="ARBA" id="ARBA00067332"/>
    </source>
</evidence>
<dbReference type="Gene3D" id="1.10.10.10">
    <property type="entry name" value="Winged helix-like DNA-binding domain superfamily/Winged helix DNA-binding domain"/>
    <property type="match status" value="1"/>
</dbReference>
<evidence type="ECO:0000256" key="3">
    <source>
        <dbReference type="ARBA" id="ARBA00023125"/>
    </source>
</evidence>
<dbReference type="OrthoDB" id="9786526at2"/>
<accession>A0A5B0VRG6</accession>
<evidence type="ECO:0000256" key="4">
    <source>
        <dbReference type="ARBA" id="ARBA00023163"/>
    </source>
</evidence>
<evidence type="ECO:0000256" key="2">
    <source>
        <dbReference type="ARBA" id="ARBA00023015"/>
    </source>
</evidence>
<dbReference type="PANTHER" id="PTHR30537:SF72">
    <property type="entry name" value="LYSR FAMILY TRANSCRIPTIONAL REGULATOR"/>
    <property type="match status" value="1"/>
</dbReference>
<keyword evidence="3" id="KW-0238">DNA-binding</keyword>
<organism evidence="9 10">
    <name type="scientific">Rhizobium tropici</name>
    <dbReference type="NCBI Taxonomy" id="398"/>
    <lineage>
        <taxon>Bacteria</taxon>
        <taxon>Pseudomonadati</taxon>
        <taxon>Pseudomonadota</taxon>
        <taxon>Alphaproteobacteria</taxon>
        <taxon>Hyphomicrobiales</taxon>
        <taxon>Rhizobiaceae</taxon>
        <taxon>Rhizobium/Agrobacterium group</taxon>
        <taxon>Rhizobium</taxon>
    </lineage>
</organism>
<dbReference type="GO" id="GO:0003700">
    <property type="term" value="F:DNA-binding transcription factor activity"/>
    <property type="evidence" value="ECO:0007669"/>
    <property type="project" value="InterPro"/>
</dbReference>
<dbReference type="GO" id="GO:0006351">
    <property type="term" value="P:DNA-templated transcription"/>
    <property type="evidence" value="ECO:0007669"/>
    <property type="project" value="TreeGrafter"/>
</dbReference>
<evidence type="ECO:0000256" key="5">
    <source>
        <dbReference type="ARBA" id="ARBA00054626"/>
    </source>
</evidence>
<dbReference type="SUPFAM" id="SSF53850">
    <property type="entry name" value="Periplasmic binding protein-like II"/>
    <property type="match status" value="1"/>
</dbReference>
<evidence type="ECO:0000256" key="1">
    <source>
        <dbReference type="ARBA" id="ARBA00009437"/>
    </source>
</evidence>
<comment type="similarity">
    <text evidence="1">Belongs to the LysR transcriptional regulatory family.</text>
</comment>
<proteinExistence type="inferred from homology"/>